<dbReference type="GeneID" id="85226075"/>
<feature type="binding site" evidence="19">
    <location>
        <begin position="445"/>
        <end position="448"/>
    </location>
    <ligand>
        <name>FAD</name>
        <dbReference type="ChEBI" id="CHEBI:57692"/>
    </ligand>
</feature>
<organism evidence="23 24">
    <name type="scientific">Malassezia japonica</name>
    <dbReference type="NCBI Taxonomy" id="223818"/>
    <lineage>
        <taxon>Eukaryota</taxon>
        <taxon>Fungi</taxon>
        <taxon>Dikarya</taxon>
        <taxon>Basidiomycota</taxon>
        <taxon>Ustilaginomycotina</taxon>
        <taxon>Malasseziomycetes</taxon>
        <taxon>Malasseziales</taxon>
        <taxon>Malasseziaceae</taxon>
        <taxon>Malassezia</taxon>
    </lineage>
</organism>
<reference evidence="23" key="1">
    <citation type="submission" date="2023-03" db="EMBL/GenBank/DDBJ databases">
        <title>Mating type loci evolution in Malassezia.</title>
        <authorList>
            <person name="Coelho M.A."/>
        </authorList>
    </citation>
    <scope>NUCLEOTIDE SEQUENCE</scope>
    <source>
        <strain evidence="23">CBS 9431</strain>
    </source>
</reference>
<comment type="cofactor">
    <cofactor evidence="19">
        <name>FMN</name>
        <dbReference type="ChEBI" id="CHEBI:58210"/>
    </cofactor>
    <text evidence="19">Binds 1 FMN per monomer.</text>
</comment>
<keyword evidence="6 19" id="KW-1000">Mitochondrion outer membrane</keyword>
<dbReference type="GO" id="GO:0050661">
    <property type="term" value="F:NADP binding"/>
    <property type="evidence" value="ECO:0007669"/>
    <property type="project" value="UniProtKB-UniRule"/>
</dbReference>
<dbReference type="InterPro" id="IPR023208">
    <property type="entry name" value="P450R"/>
</dbReference>
<keyword evidence="7 19" id="KW-0256">Endoplasmic reticulum</keyword>
<comment type="subcellular location">
    <subcellularLocation>
        <location evidence="19">Endoplasmic reticulum membrane</location>
        <topology evidence="19">Single-pass membrane protein</topology>
        <orientation evidence="19">Cytoplasmic side</orientation>
    </subcellularLocation>
    <subcellularLocation>
        <location evidence="19">Mitochondrion outer membrane</location>
        <topology evidence="19">Single-pass membrane protein</topology>
        <orientation evidence="19">Cytoplasmic side</orientation>
    </subcellularLocation>
    <subcellularLocation>
        <location evidence="19">Cell membrane</location>
        <topology evidence="19">Single-pass membrane protein</topology>
        <orientation evidence="19">Cytoplasmic side</orientation>
    </subcellularLocation>
</comment>
<dbReference type="Pfam" id="PF00175">
    <property type="entry name" value="NAD_binding_1"/>
    <property type="match status" value="1"/>
</dbReference>
<dbReference type="Pfam" id="PF00667">
    <property type="entry name" value="FAD_binding_1"/>
    <property type="match status" value="1"/>
</dbReference>
<evidence type="ECO:0000313" key="24">
    <source>
        <dbReference type="Proteomes" id="UP001217754"/>
    </source>
</evidence>
<feature type="binding site" evidence="19">
    <location>
        <begin position="113"/>
        <end position="116"/>
    </location>
    <ligand>
        <name>FMN</name>
        <dbReference type="ChEBI" id="CHEBI:58210"/>
    </ligand>
</feature>
<keyword evidence="13 19" id="KW-0756">Sterol biosynthesis</keyword>
<dbReference type="SUPFAM" id="SSF63380">
    <property type="entry name" value="Riboflavin synthase domain-like"/>
    <property type="match status" value="1"/>
</dbReference>
<keyword evidence="16 19" id="KW-0472">Membrane</keyword>
<evidence type="ECO:0000256" key="8">
    <source>
        <dbReference type="ARBA" id="ARBA00022827"/>
    </source>
</evidence>
<dbReference type="GO" id="GO:0005829">
    <property type="term" value="C:cytosol"/>
    <property type="evidence" value="ECO:0007669"/>
    <property type="project" value="TreeGrafter"/>
</dbReference>
<dbReference type="GO" id="GO:0050660">
    <property type="term" value="F:flavin adenine dinucleotide binding"/>
    <property type="evidence" value="ECO:0007669"/>
    <property type="project" value="UniProtKB-UniRule"/>
</dbReference>
<dbReference type="GO" id="GO:0010181">
    <property type="term" value="F:FMN binding"/>
    <property type="evidence" value="ECO:0007669"/>
    <property type="project" value="UniProtKB-UniRule"/>
</dbReference>
<evidence type="ECO:0000256" key="9">
    <source>
        <dbReference type="ARBA" id="ARBA00022857"/>
    </source>
</evidence>
<dbReference type="Gene3D" id="1.20.990.10">
    <property type="entry name" value="NADPH-cytochrome p450 Reductase, Chain A, domain 3"/>
    <property type="match status" value="1"/>
</dbReference>
<dbReference type="Gene3D" id="2.40.30.10">
    <property type="entry name" value="Translation factors"/>
    <property type="match status" value="2"/>
</dbReference>
<feature type="domain" description="Flavodoxin-like" evidence="21">
    <location>
        <begin position="56"/>
        <end position="205"/>
    </location>
</feature>
<evidence type="ECO:0000256" key="14">
    <source>
        <dbReference type="ARBA" id="ARBA00023098"/>
    </source>
</evidence>
<keyword evidence="18 19" id="KW-0753">Steroid metabolism</keyword>
<dbReference type="HAMAP" id="MF_03212">
    <property type="entry name" value="NCPR"/>
    <property type="match status" value="1"/>
</dbReference>
<keyword evidence="17 19" id="KW-1207">Sterol metabolism</keyword>
<keyword evidence="8 19" id="KW-0274">FAD</keyword>
<evidence type="ECO:0000256" key="13">
    <source>
        <dbReference type="ARBA" id="ARBA00023011"/>
    </source>
</evidence>
<comment type="similarity">
    <text evidence="19 20">In the C-terminal section; belongs to the flavoprotein pyridine nucleotide cytochrome reductase family.</text>
</comment>
<keyword evidence="3 19" id="KW-0285">Flavoprotein</keyword>
<keyword evidence="11" id="KW-1133">Transmembrane helix</keyword>
<feature type="binding site" evidence="19">
    <location>
        <position position="189"/>
    </location>
    <ligand>
        <name>FMN</name>
        <dbReference type="ChEBI" id="CHEBI:58210"/>
    </ligand>
</feature>
<dbReference type="PROSITE" id="PS51384">
    <property type="entry name" value="FAD_FR"/>
    <property type="match status" value="1"/>
</dbReference>
<keyword evidence="5" id="KW-0812">Transmembrane</keyword>
<sequence>MPGTVALAVAVLAGLATVYFLYGLIFGGAKKDEFANDQEKDEQNFVQRMAEQNKRLAVFFGSQTGTAEEFAIRVAREAKERYGVSSLVLDIENEEMDKLDQLPEDCVAVFVMATYGEGDPTDNAVEFMEFLQSSDVAFSENSSLENLHYVALGLGNKTYEMFNETIKQLNSRLEELGAKRIGAVCMCDDDANMEEDYLAWKDPMFEELANYMGLEEGAAGAVSDFSVTEVEDIEPERVYHGEHHPRALTGSKGGYDARNPYPASVAKTHELFTEGVASRTCVHMEFDIAGSGITYQHGDHIAVWPVNPQPQVDRMLAVLGLLEKRDQVVSIKSLDPALAKVPFPTPTTYEAIFRYYLDVNALASRQALASFVNYAPNPAAREKLERLGKDRDFFLAHVSDYGYKLGQVLQMVAGDSVRDEDIASSTVWPIPFDRVISCVSRLSPRFYSISSSPKMSPDRVHITAVALRYAPTQGTSDVYGLASNFISSIKMSQNKEAPALEDPRHGTPEYHLRGPRDAYVDEDAGVFRVPIHIRRSTFRLPTSTKVPIIMVGPGTGVSPFRSFIQERAATALKAKEKNGADALEGWSDLTLYYGCRRSNEDFLYKDEWPEYAKMLDGKFHLRVSLSREIFNEDGSKKYVQDLLWEDRKKIADEVLNQRGYVYICGEGKGMAQDVEAVLAKIFAEAKGGDLEVGLAEVKLLKERNRLALDVWS</sequence>
<dbReference type="PANTHER" id="PTHR19384:SF17">
    <property type="entry name" value="NADPH--CYTOCHROME P450 REDUCTASE"/>
    <property type="match status" value="1"/>
</dbReference>
<dbReference type="InterPro" id="IPR023173">
    <property type="entry name" value="NADPH_Cyt_P450_Rdtase_alpha"/>
</dbReference>
<evidence type="ECO:0000256" key="10">
    <source>
        <dbReference type="ARBA" id="ARBA00022955"/>
    </source>
</evidence>
<dbReference type="PROSITE" id="PS50902">
    <property type="entry name" value="FLAVODOXIN_LIKE"/>
    <property type="match status" value="1"/>
</dbReference>
<keyword evidence="12 19" id="KW-0560">Oxidoreductase</keyword>
<dbReference type="InterPro" id="IPR001709">
    <property type="entry name" value="Flavoprot_Pyr_Nucl_cyt_Rdtase"/>
</dbReference>
<evidence type="ECO:0000256" key="17">
    <source>
        <dbReference type="ARBA" id="ARBA00023166"/>
    </source>
</evidence>
<comment type="similarity">
    <text evidence="19">In the N-terminal section; belongs to the flavodoxin family.</text>
</comment>
<evidence type="ECO:0000256" key="20">
    <source>
        <dbReference type="PIRNR" id="PIRNR000208"/>
    </source>
</evidence>
<evidence type="ECO:0000256" key="2">
    <source>
        <dbReference type="ARBA" id="ARBA00022516"/>
    </source>
</evidence>
<dbReference type="InterPro" id="IPR008254">
    <property type="entry name" value="Flavodoxin/NO_synth"/>
</dbReference>
<dbReference type="FunFam" id="2.40.30.10:FF:000100">
    <property type="entry name" value="NADPH--cytochrome P450 reductase"/>
    <property type="match status" value="1"/>
</dbReference>
<accession>A0AAF0JA49</accession>
<dbReference type="GO" id="GO:0005886">
    <property type="term" value="C:plasma membrane"/>
    <property type="evidence" value="ECO:0007669"/>
    <property type="project" value="UniProtKB-SubCell"/>
</dbReference>
<feature type="binding site" evidence="19">
    <location>
        <begin position="480"/>
        <end position="483"/>
    </location>
    <ligand>
        <name>FAD</name>
        <dbReference type="ChEBI" id="CHEBI:57692"/>
    </ligand>
</feature>
<dbReference type="PANTHER" id="PTHR19384">
    <property type="entry name" value="NITRIC OXIDE SYNTHASE-RELATED"/>
    <property type="match status" value="1"/>
</dbReference>
<dbReference type="EMBL" id="CP119961">
    <property type="protein sequence ID" value="WFD39447.1"/>
    <property type="molecule type" value="Genomic_DNA"/>
</dbReference>
<evidence type="ECO:0000256" key="1">
    <source>
        <dbReference type="ARBA" id="ARBA00022475"/>
    </source>
</evidence>
<gene>
    <name evidence="23" type="ORF">MJAP1_002424</name>
</gene>
<dbReference type="InterPro" id="IPR003097">
    <property type="entry name" value="CysJ-like_FAD-binding"/>
</dbReference>
<evidence type="ECO:0000313" key="23">
    <source>
        <dbReference type="EMBL" id="WFD39447.1"/>
    </source>
</evidence>
<feature type="binding site" evidence="19">
    <location>
        <begin position="154"/>
        <end position="163"/>
    </location>
    <ligand>
        <name>FMN</name>
        <dbReference type="ChEBI" id="CHEBI:58210"/>
    </ligand>
</feature>
<keyword evidence="2 19" id="KW-0444">Lipid biosynthesis</keyword>
<dbReference type="GO" id="GO:0006696">
    <property type="term" value="P:ergosterol biosynthetic process"/>
    <property type="evidence" value="ECO:0007669"/>
    <property type="project" value="UniProtKB-UniRule"/>
</dbReference>
<dbReference type="CDD" id="cd06204">
    <property type="entry name" value="CYPOR"/>
    <property type="match status" value="1"/>
</dbReference>
<keyword evidence="14 19" id="KW-0443">Lipid metabolism</keyword>
<evidence type="ECO:0000256" key="6">
    <source>
        <dbReference type="ARBA" id="ARBA00022787"/>
    </source>
</evidence>
<comment type="similarity">
    <text evidence="19">Belongs to the NADPH--cytochrome P450 reductase family.</text>
</comment>
<evidence type="ECO:0000256" key="15">
    <source>
        <dbReference type="ARBA" id="ARBA00023128"/>
    </source>
</evidence>
<dbReference type="FunFam" id="3.40.50.360:FF:000024">
    <property type="entry name" value="NADPH--cytochrome P450 reductase"/>
    <property type="match status" value="1"/>
</dbReference>
<protein>
    <recommendedName>
        <fullName evidence="19 20">NADPH--cytochrome P450 reductase</fullName>
        <shortName evidence="19">CPR</shortName>
        <shortName evidence="19">P450R</shortName>
        <ecNumber evidence="19 20">1.6.2.4</ecNumber>
    </recommendedName>
</protein>
<dbReference type="SUPFAM" id="SSF52343">
    <property type="entry name" value="Ferredoxin reductase-like, C-terminal NADP-linked domain"/>
    <property type="match status" value="1"/>
</dbReference>
<proteinExistence type="inferred from homology"/>
<dbReference type="InterPro" id="IPR039261">
    <property type="entry name" value="FNR_nucleotide-bd"/>
</dbReference>
<dbReference type="PRINTS" id="PR00369">
    <property type="entry name" value="FLAVODOXIN"/>
</dbReference>
<feature type="binding site" evidence="19">
    <location>
        <begin position="463"/>
        <end position="465"/>
    </location>
    <ligand>
        <name>FAD</name>
        <dbReference type="ChEBI" id="CHEBI:57692"/>
    </ligand>
</feature>
<name>A0AAF0JA49_9BASI</name>
<evidence type="ECO:0000256" key="11">
    <source>
        <dbReference type="ARBA" id="ARBA00022989"/>
    </source>
</evidence>
<keyword evidence="9 19" id="KW-0521">NADP</keyword>
<keyword evidence="24" id="KW-1185">Reference proteome</keyword>
<dbReference type="InterPro" id="IPR017938">
    <property type="entry name" value="Riboflavin_synthase-like_b-brl"/>
</dbReference>
<keyword evidence="10 19" id="KW-0752">Steroid biosynthesis</keyword>
<evidence type="ECO:0000256" key="4">
    <source>
        <dbReference type="ARBA" id="ARBA00022643"/>
    </source>
</evidence>
<comment type="catalytic activity">
    <reaction evidence="19 20">
        <text>2 oxidized [cytochrome P450] + NADPH = 2 reduced [cytochrome P450] + NADP(+) + H(+)</text>
        <dbReference type="Rhea" id="RHEA:24040"/>
        <dbReference type="Rhea" id="RHEA-COMP:14627"/>
        <dbReference type="Rhea" id="RHEA-COMP:14628"/>
        <dbReference type="ChEBI" id="CHEBI:15378"/>
        <dbReference type="ChEBI" id="CHEBI:55376"/>
        <dbReference type="ChEBI" id="CHEBI:57783"/>
        <dbReference type="ChEBI" id="CHEBI:58349"/>
        <dbReference type="ChEBI" id="CHEBI:60344"/>
        <dbReference type="EC" id="1.6.2.4"/>
    </reaction>
</comment>
<keyword evidence="1 19" id="KW-1003">Cell membrane</keyword>
<dbReference type="InterPro" id="IPR001094">
    <property type="entry name" value="Flavdoxin-like"/>
</dbReference>
<feature type="binding site" evidence="19">
    <location>
        <position position="279"/>
    </location>
    <ligand>
        <name>NADP(+)</name>
        <dbReference type="ChEBI" id="CHEBI:58349"/>
    </ligand>
</feature>
<keyword evidence="4 19" id="KW-0288">FMN</keyword>
<dbReference type="Gene3D" id="3.40.50.360">
    <property type="match status" value="1"/>
</dbReference>
<dbReference type="EC" id="1.6.2.4" evidence="19 20"/>
<feature type="binding site" evidence="19">
    <location>
        <begin position="62"/>
        <end position="67"/>
    </location>
    <ligand>
        <name>FMN</name>
        <dbReference type="ChEBI" id="CHEBI:58210"/>
    </ligand>
</feature>
<comment type="caution">
    <text evidence="19">Lacks conserved residue(s) required for the propagation of feature annotation.</text>
</comment>
<feature type="binding site" evidence="19">
    <location>
        <position position="555"/>
    </location>
    <ligand>
        <name>NADP(+)</name>
        <dbReference type="ChEBI" id="CHEBI:58349"/>
    </ligand>
</feature>
<dbReference type="GO" id="GO:0003958">
    <property type="term" value="F:NADPH-hemoprotein reductase activity"/>
    <property type="evidence" value="ECO:0007669"/>
    <property type="project" value="UniProtKB-UniRule"/>
</dbReference>
<feature type="binding site" evidence="19">
    <location>
        <position position="673"/>
    </location>
    <ligand>
        <name>NADP(+)</name>
        <dbReference type="ChEBI" id="CHEBI:58349"/>
    </ligand>
</feature>
<evidence type="ECO:0000256" key="16">
    <source>
        <dbReference type="ARBA" id="ARBA00023136"/>
    </source>
</evidence>
<evidence type="ECO:0000259" key="22">
    <source>
        <dbReference type="PROSITE" id="PS51384"/>
    </source>
</evidence>
<dbReference type="PIRSF" id="PIRSF000208">
    <property type="entry name" value="P450R"/>
    <property type="match status" value="1"/>
</dbReference>
<feature type="binding site" evidence="19">
    <location>
        <position position="711"/>
    </location>
    <ligand>
        <name>FAD</name>
        <dbReference type="ChEBI" id="CHEBI:57692"/>
    </ligand>
</feature>
<feature type="binding site" evidence="19">
    <location>
        <position position="469"/>
    </location>
    <ligand>
        <name>FAD</name>
        <dbReference type="ChEBI" id="CHEBI:57692"/>
    </ligand>
</feature>
<dbReference type="GO" id="GO:0005741">
    <property type="term" value="C:mitochondrial outer membrane"/>
    <property type="evidence" value="ECO:0007669"/>
    <property type="project" value="UniProtKB-SubCell"/>
</dbReference>
<evidence type="ECO:0000256" key="19">
    <source>
        <dbReference type="HAMAP-Rule" id="MF_03212"/>
    </source>
</evidence>
<dbReference type="RefSeq" id="XP_060122344.1">
    <property type="nucleotide sequence ID" value="XM_060266361.1"/>
</dbReference>
<dbReference type="SUPFAM" id="SSF52218">
    <property type="entry name" value="Flavoproteins"/>
    <property type="match status" value="1"/>
</dbReference>
<dbReference type="InterPro" id="IPR029039">
    <property type="entry name" value="Flavoprotein-like_sf"/>
</dbReference>
<dbReference type="InterPro" id="IPR017927">
    <property type="entry name" value="FAD-bd_FR_type"/>
</dbReference>
<dbReference type="GO" id="GO:0005789">
    <property type="term" value="C:endoplasmic reticulum membrane"/>
    <property type="evidence" value="ECO:0007669"/>
    <property type="project" value="UniProtKB-SubCell"/>
</dbReference>
<dbReference type="Gene3D" id="3.40.50.80">
    <property type="entry name" value="Nucleotide-binding domain of ferredoxin-NADP reductase (FNR) module"/>
    <property type="match status" value="1"/>
</dbReference>
<dbReference type="Pfam" id="PF00258">
    <property type="entry name" value="Flavodoxin_1"/>
    <property type="match status" value="1"/>
</dbReference>
<dbReference type="InterPro" id="IPR001433">
    <property type="entry name" value="OxRdtase_FAD/NAD-bd"/>
</dbReference>
<dbReference type="Proteomes" id="UP001217754">
    <property type="component" value="Chromosome 4"/>
</dbReference>
<evidence type="ECO:0000256" key="18">
    <source>
        <dbReference type="ARBA" id="ARBA00023221"/>
    </source>
</evidence>
<evidence type="ECO:0000259" key="21">
    <source>
        <dbReference type="PROSITE" id="PS50902"/>
    </source>
</evidence>
<dbReference type="AlphaFoldDB" id="A0AAF0JA49"/>
<feature type="domain" description="FAD-binding FR-type" evidence="22">
    <location>
        <begin position="258"/>
        <end position="541"/>
    </location>
</feature>
<dbReference type="PRINTS" id="PR00371">
    <property type="entry name" value="FPNCR"/>
</dbReference>
<keyword evidence="15 19" id="KW-0496">Mitochondrion</keyword>
<evidence type="ECO:0000256" key="3">
    <source>
        <dbReference type="ARBA" id="ARBA00022630"/>
    </source>
</evidence>
<evidence type="ECO:0000256" key="12">
    <source>
        <dbReference type="ARBA" id="ARBA00023002"/>
    </source>
</evidence>
<feature type="binding site" evidence="19">
    <location>
        <begin position="626"/>
        <end position="627"/>
    </location>
    <ligand>
        <name>NADP(+)</name>
        <dbReference type="ChEBI" id="CHEBI:58349"/>
    </ligand>
</feature>
<dbReference type="FunFam" id="3.40.50.80:FF:000018">
    <property type="entry name" value="NADPH--cytochrome P450 reductase"/>
    <property type="match status" value="1"/>
</dbReference>
<comment type="cofactor">
    <cofactor evidence="19">
        <name>FAD</name>
        <dbReference type="ChEBI" id="CHEBI:57692"/>
    </cofactor>
    <text evidence="19">Binds 1 FAD per monomer.</text>
</comment>
<comment type="function">
    <text evidence="19">This enzyme is required for electron transfer from NADP to cytochrome P450 in microsomes. It can also provide electron transfer to heme oxygenase and cytochrome B5. Involved in ergosterol biosynthesis.</text>
</comment>
<evidence type="ECO:0000256" key="5">
    <source>
        <dbReference type="ARBA" id="ARBA00022692"/>
    </source>
</evidence>
<feature type="binding site" evidence="19">
    <location>
        <begin position="636"/>
        <end position="640"/>
    </location>
    <ligand>
        <name>NADP(+)</name>
        <dbReference type="ChEBI" id="CHEBI:58349"/>
    </ligand>
</feature>
<evidence type="ECO:0000256" key="7">
    <source>
        <dbReference type="ARBA" id="ARBA00022824"/>
    </source>
</evidence>